<evidence type="ECO:0000256" key="1">
    <source>
        <dbReference type="SAM" id="SignalP"/>
    </source>
</evidence>
<sequence length="177" mass="19282">MRLQHLTFGVAASILAATPLHAQTDATKPAAAPSSLAETYEDWSVNCEVREAKRHCILFQQQMHKNGQRVLTLEFTPEGETGLKGNLALPFGLHLEKGVSFRIDDSPAGKPSRFRTCMPGGCIVPLTFTGATANVLRKGKVLNLGVFASDTEKDLTFAVSLKGFETALKRTVELQRQ</sequence>
<dbReference type="EMBL" id="JAUSZT010000003">
    <property type="protein sequence ID" value="MDQ0998322.1"/>
    <property type="molecule type" value="Genomic_DNA"/>
</dbReference>
<keyword evidence="1" id="KW-0732">Signal</keyword>
<evidence type="ECO:0000313" key="2">
    <source>
        <dbReference type="EMBL" id="MDQ0998322.1"/>
    </source>
</evidence>
<accession>A0ABU0SC29</accession>
<dbReference type="RefSeq" id="WP_307283138.1">
    <property type="nucleotide sequence ID" value="NZ_JAUSZT010000003.1"/>
</dbReference>
<gene>
    <name evidence="2" type="ORF">QFZ34_003504</name>
</gene>
<dbReference type="InterPro" id="IPR038696">
    <property type="entry name" value="IalB_sf"/>
</dbReference>
<feature type="signal peptide" evidence="1">
    <location>
        <begin position="1"/>
        <end position="22"/>
    </location>
</feature>
<reference evidence="2 3" key="1">
    <citation type="submission" date="2023-07" db="EMBL/GenBank/DDBJ databases">
        <title>Comparative genomics of wheat-associated soil bacteria to identify genetic determinants of phenazine resistance.</title>
        <authorList>
            <person name="Mouncey N."/>
        </authorList>
    </citation>
    <scope>NUCLEOTIDE SEQUENCE [LARGE SCALE GENOMIC DNA]</scope>
    <source>
        <strain evidence="2 3">W4I11</strain>
    </source>
</reference>
<organism evidence="2 3">
    <name type="scientific">Phyllobacterium ifriqiyense</name>
    <dbReference type="NCBI Taxonomy" id="314238"/>
    <lineage>
        <taxon>Bacteria</taxon>
        <taxon>Pseudomonadati</taxon>
        <taxon>Pseudomonadota</taxon>
        <taxon>Alphaproteobacteria</taxon>
        <taxon>Hyphomicrobiales</taxon>
        <taxon>Phyllobacteriaceae</taxon>
        <taxon>Phyllobacterium</taxon>
    </lineage>
</organism>
<proteinExistence type="predicted"/>
<dbReference type="Proteomes" id="UP001237780">
    <property type="component" value="Unassembled WGS sequence"/>
</dbReference>
<protein>
    <submittedName>
        <fullName evidence="2">Invasion protein IalB</fullName>
    </submittedName>
</protein>
<dbReference type="InterPro" id="IPR010642">
    <property type="entry name" value="Invasion_prot_B"/>
</dbReference>
<feature type="chain" id="PRO_5046280989" evidence="1">
    <location>
        <begin position="23"/>
        <end position="177"/>
    </location>
</feature>
<dbReference type="Gene3D" id="2.60.40.1880">
    <property type="entry name" value="Invasion associated locus B (IalB) protein"/>
    <property type="match status" value="1"/>
</dbReference>
<comment type="caution">
    <text evidence="2">The sequence shown here is derived from an EMBL/GenBank/DDBJ whole genome shotgun (WGS) entry which is preliminary data.</text>
</comment>
<evidence type="ECO:0000313" key="3">
    <source>
        <dbReference type="Proteomes" id="UP001237780"/>
    </source>
</evidence>
<name>A0ABU0SC29_9HYPH</name>
<dbReference type="Pfam" id="PF06776">
    <property type="entry name" value="IalB"/>
    <property type="match status" value="1"/>
</dbReference>
<keyword evidence="3" id="KW-1185">Reference proteome</keyword>